<comment type="similarity">
    <text evidence="1">Belongs to the glycosyltransferase 25 family.</text>
</comment>
<keyword evidence="3 5" id="KW-0808">Transferase</keyword>
<dbReference type="AlphaFoldDB" id="A0A2W2AKT9"/>
<dbReference type="SUPFAM" id="SSF53448">
    <property type="entry name" value="Nucleotide-diphospho-sugar transferases"/>
    <property type="match status" value="2"/>
</dbReference>
<dbReference type="PANTHER" id="PTHR10730:SF53">
    <property type="entry name" value="GLYCOSYLTRANSFERASE 25 FAMILY MEMBER"/>
    <property type="match status" value="1"/>
</dbReference>
<dbReference type="GO" id="GO:0050211">
    <property type="term" value="F:procollagen galactosyltransferase activity"/>
    <property type="evidence" value="ECO:0007669"/>
    <property type="project" value="TreeGrafter"/>
</dbReference>
<comment type="caution">
    <text evidence="5">The sequence shown here is derived from an EMBL/GenBank/DDBJ whole genome shotgun (WGS) entry which is preliminary data.</text>
</comment>
<evidence type="ECO:0000256" key="1">
    <source>
        <dbReference type="ARBA" id="ARBA00006721"/>
    </source>
</evidence>
<name>A0A2W2AKT9_9HYPH</name>
<dbReference type="EMBL" id="QKVK01000007">
    <property type="protein sequence ID" value="PZF76145.1"/>
    <property type="molecule type" value="Genomic_DNA"/>
</dbReference>
<organism evidence="5 6">
    <name type="scientific">Aestuariivirga litoralis</name>
    <dbReference type="NCBI Taxonomy" id="2650924"/>
    <lineage>
        <taxon>Bacteria</taxon>
        <taxon>Pseudomonadati</taxon>
        <taxon>Pseudomonadota</taxon>
        <taxon>Alphaproteobacteria</taxon>
        <taxon>Hyphomicrobiales</taxon>
        <taxon>Aestuariivirgaceae</taxon>
        <taxon>Aestuariivirga</taxon>
    </lineage>
</organism>
<accession>A0A2W2AKT9</accession>
<dbReference type="Gene3D" id="3.90.550.10">
    <property type="entry name" value="Spore Coat Polysaccharide Biosynthesis Protein SpsA, Chain A"/>
    <property type="match status" value="2"/>
</dbReference>
<dbReference type="InterPro" id="IPR001173">
    <property type="entry name" value="Glyco_trans_2-like"/>
</dbReference>
<dbReference type="InterPro" id="IPR050757">
    <property type="entry name" value="Collagen_mod_GT25"/>
</dbReference>
<keyword evidence="6" id="KW-1185">Reference proteome</keyword>
<evidence type="ECO:0000259" key="4">
    <source>
        <dbReference type="Pfam" id="PF00535"/>
    </source>
</evidence>
<feature type="domain" description="Glycosyltransferase 2-like" evidence="4">
    <location>
        <begin position="1"/>
        <end position="85"/>
    </location>
</feature>
<dbReference type="Proteomes" id="UP000248795">
    <property type="component" value="Unassembled WGS sequence"/>
</dbReference>
<dbReference type="PANTHER" id="PTHR10730">
    <property type="entry name" value="PROCOLLAGEN-LYSINE,2-OXOGLUTARATE 5-DIOXYGENASE/GLYCOSYLTRANSFERASE 25 FAMILY MEMBER"/>
    <property type="match status" value="1"/>
</dbReference>
<evidence type="ECO:0000313" key="5">
    <source>
        <dbReference type="EMBL" id="PZF76145.1"/>
    </source>
</evidence>
<reference evidence="6" key="1">
    <citation type="submission" date="2018-06" db="EMBL/GenBank/DDBJ databases">
        <title>Aestuariibacter litoralis strain KCTC 52945T.</title>
        <authorList>
            <person name="Li X."/>
            <person name="Salam N."/>
            <person name="Li J.-L."/>
            <person name="Chen Y.-M."/>
            <person name="Yang Z.-W."/>
            <person name="Zhang L.-Y."/>
            <person name="Han M.-X."/>
            <person name="Xiao M."/>
            <person name="Li W.-J."/>
        </authorList>
    </citation>
    <scope>NUCLEOTIDE SEQUENCE [LARGE SCALE GENOMIC DNA]</scope>
    <source>
        <strain evidence="6">KCTC 52945</strain>
    </source>
</reference>
<protein>
    <submittedName>
        <fullName evidence="5">Glycosyl transferase</fullName>
    </submittedName>
</protein>
<dbReference type="Pfam" id="PF03452">
    <property type="entry name" value="Anp1"/>
    <property type="match status" value="1"/>
</dbReference>
<dbReference type="InterPro" id="IPR029044">
    <property type="entry name" value="Nucleotide-diphossugar_trans"/>
</dbReference>
<dbReference type="Pfam" id="PF00535">
    <property type="entry name" value="Glycos_transf_2"/>
    <property type="match status" value="1"/>
</dbReference>
<evidence type="ECO:0000256" key="3">
    <source>
        <dbReference type="ARBA" id="ARBA00022679"/>
    </source>
</evidence>
<gene>
    <name evidence="5" type="ORF">DK847_15930</name>
</gene>
<proteinExistence type="inferred from homology"/>
<sequence>MIVKNEAPVIARCLESVRPLISHWVIVDTGSTDGTQDIIRRELADLPGKLHERPWQDFAHNRSEALELARPHGDYSLIIDADDVLELQPGLRLPLLSEDCYTVDIRDGALLYQRKQLVSNRLRWFYRGVLHEFIDTDGPHNTGHLGIIMRRNHDGARRRDPETYRRDARILDHALKSEPDPFLRTRYTFYLAQSYRDCGEREKAIKHYLERSTLGGWQQEVFVSLYQAAKLKEQQGYPDQEVIAAYQAATAALPQRAEAIHAAARFCRVKQLYRQGYEIAQAGLGMTAPEEALFAEPSVYETGLLDEFAVNAYWTGHYAESLDACLKLLEGGKLSGAEVPRVAANARFAREKLGNQGKAPNLGSLGNSNYVAAHALDAAPPRRDPKARAPRVLIAILAKQKEPALPLYLECLEKLDYPKSSIVLYIRTNNNKDRTEQILRDWVARVGKHYAAVEFDAEDVAQRVESFGVHEWNATRFKVLGNIRNISLKKTHEHDCDFYFVCDVDNFIRPCTLSELVNVNLPIVAPLLRSVSANDPYSNYHAEIDANGYYRDCDQYFWILNRWVRGLFELPVVHCTYLIRRDVIDKLTYLDETDRHEYVIFSHSARKAGIAQYFDNRHIYGYLAFDEGASGHVDGGFDIARRLMAEEG</sequence>
<evidence type="ECO:0000313" key="6">
    <source>
        <dbReference type="Proteomes" id="UP000248795"/>
    </source>
</evidence>
<evidence type="ECO:0000256" key="2">
    <source>
        <dbReference type="ARBA" id="ARBA00022676"/>
    </source>
</evidence>
<keyword evidence="2" id="KW-0328">Glycosyltransferase</keyword>